<dbReference type="CDD" id="cd11072">
    <property type="entry name" value="CYP71-like"/>
    <property type="match status" value="1"/>
</dbReference>
<dbReference type="InterPro" id="IPR002401">
    <property type="entry name" value="Cyt_P450_E_grp-I"/>
</dbReference>
<evidence type="ECO:0000256" key="4">
    <source>
        <dbReference type="ARBA" id="ARBA00023002"/>
    </source>
</evidence>
<name>A0A443N2T9_9MAGN</name>
<dbReference type="STRING" id="337451.A0A443N2T9"/>
<feature type="transmembrane region" description="Helical" evidence="9">
    <location>
        <begin position="19"/>
        <end position="36"/>
    </location>
</feature>
<comment type="caution">
    <text evidence="10">The sequence shown here is derived from an EMBL/GenBank/DDBJ whole genome shotgun (WGS) entry which is preliminary data.</text>
</comment>
<keyword evidence="5 7" id="KW-0408">Iron</keyword>
<dbReference type="Proteomes" id="UP000283530">
    <property type="component" value="Unassembled WGS sequence"/>
</dbReference>
<dbReference type="SUPFAM" id="SSF48264">
    <property type="entry name" value="Cytochrome P450"/>
    <property type="match status" value="1"/>
</dbReference>
<comment type="similarity">
    <text evidence="1 8">Belongs to the cytochrome P450 family.</text>
</comment>
<feature type="binding site" description="axial binding residue" evidence="7">
    <location>
        <position position="456"/>
    </location>
    <ligand>
        <name>heme</name>
        <dbReference type="ChEBI" id="CHEBI:30413"/>
    </ligand>
    <ligandPart>
        <name>Fe</name>
        <dbReference type="ChEBI" id="CHEBI:18248"/>
    </ligandPart>
</feature>
<keyword evidence="11" id="KW-1185">Reference proteome</keyword>
<comment type="cofactor">
    <cofactor evidence="7">
        <name>heme</name>
        <dbReference type="ChEBI" id="CHEBI:30413"/>
    </cofactor>
</comment>
<evidence type="ECO:0000313" key="11">
    <source>
        <dbReference type="Proteomes" id="UP000283530"/>
    </source>
</evidence>
<keyword evidence="6 8" id="KW-0503">Monooxygenase</keyword>
<evidence type="ECO:0000256" key="6">
    <source>
        <dbReference type="ARBA" id="ARBA00023033"/>
    </source>
</evidence>
<gene>
    <name evidence="10" type="ORF">CKAN_00107100</name>
</gene>
<dbReference type="GO" id="GO:0016705">
    <property type="term" value="F:oxidoreductase activity, acting on paired donors, with incorporation or reduction of molecular oxygen"/>
    <property type="evidence" value="ECO:0007669"/>
    <property type="project" value="InterPro"/>
</dbReference>
<dbReference type="Gene3D" id="1.10.630.10">
    <property type="entry name" value="Cytochrome P450"/>
    <property type="match status" value="1"/>
</dbReference>
<keyword evidence="4 8" id="KW-0560">Oxidoreductase</keyword>
<dbReference type="PANTHER" id="PTHR47955:SF8">
    <property type="entry name" value="CYTOCHROME P450 71D11-LIKE"/>
    <property type="match status" value="1"/>
</dbReference>
<dbReference type="AlphaFoldDB" id="A0A443N2T9"/>
<evidence type="ECO:0000256" key="1">
    <source>
        <dbReference type="ARBA" id="ARBA00010617"/>
    </source>
</evidence>
<protein>
    <submittedName>
        <fullName evidence="10">Cytochrome P450</fullName>
    </submittedName>
</protein>
<reference evidence="10 11" key="1">
    <citation type="journal article" date="2019" name="Nat. Plants">
        <title>Stout camphor tree genome fills gaps in understanding of flowering plant genome evolution.</title>
        <authorList>
            <person name="Chaw S.M."/>
            <person name="Liu Y.C."/>
            <person name="Wu Y.W."/>
            <person name="Wang H.Y."/>
            <person name="Lin C.I."/>
            <person name="Wu C.S."/>
            <person name="Ke H.M."/>
            <person name="Chang L.Y."/>
            <person name="Hsu C.Y."/>
            <person name="Yang H.T."/>
            <person name="Sudianto E."/>
            <person name="Hsu M.H."/>
            <person name="Wu K.P."/>
            <person name="Wang L.N."/>
            <person name="Leebens-Mack J.H."/>
            <person name="Tsai I.J."/>
        </authorList>
    </citation>
    <scope>NUCLEOTIDE SEQUENCE [LARGE SCALE GENOMIC DNA]</scope>
    <source>
        <strain evidence="11">cv. Chaw 1501</strain>
        <tissue evidence="10">Young leaves</tissue>
    </source>
</reference>
<dbReference type="OrthoDB" id="2789670at2759"/>
<dbReference type="GO" id="GO:0020037">
    <property type="term" value="F:heme binding"/>
    <property type="evidence" value="ECO:0007669"/>
    <property type="project" value="InterPro"/>
</dbReference>
<proteinExistence type="inferred from homology"/>
<dbReference type="PRINTS" id="PR00385">
    <property type="entry name" value="P450"/>
</dbReference>
<dbReference type="InterPro" id="IPR001128">
    <property type="entry name" value="Cyt_P450"/>
</dbReference>
<dbReference type="Pfam" id="PF00067">
    <property type="entry name" value="p450"/>
    <property type="match status" value="1"/>
</dbReference>
<accession>A0A443N2T9</accession>
<sequence length="519" mass="59709">MSTIFSNIYPMDFHSPSPVLIFALLIFLFMVIKIGWRNKTQNPVPKLPPGPWKLPIIGNLHQLLGPLPHYTLRDLAKKHGPLMHLRLGEVSAIVVSSPRFAKEVMMNHDLNFAHRPSALSANIIAYGGSNMTFTPYGQRWRQMRKISMLGLLSSKRVESFQLIREEETSNLIQFISSAPANSPINLTQKLFSWSNNIIARATYGKKLKDQERFISILREMMKLAGGLTIPDCFPSWRLAEVITGLRFRYEGARKQFDEIFDAIIEDHKQGSINLENSDRRWEEANFMDVLLEHQQDGDLEPITNDYVKAMILDMFIGGTESTSTLMEWVMAELMRNPSIMEKAQAEVRQVFGKKEKPDWRDANELAYSKLILKETLRLHPPGPLLVPRECREKCEIEGYEIPIKTRIIINAWAIGTDPQHWDDPESFKPERFEGRPIDYKGSNFEYIPFGAGRRVCPGITFAQTNALLILSQLLYYFDWKLPNEMKPQDLDMTEEFGLTVHRRSELCLVPVPRFPSKTV</sequence>
<dbReference type="InterPro" id="IPR017972">
    <property type="entry name" value="Cyt_P450_CS"/>
</dbReference>
<evidence type="ECO:0000256" key="3">
    <source>
        <dbReference type="ARBA" id="ARBA00022723"/>
    </source>
</evidence>
<keyword evidence="3 7" id="KW-0479">Metal-binding</keyword>
<evidence type="ECO:0000256" key="5">
    <source>
        <dbReference type="ARBA" id="ARBA00023004"/>
    </source>
</evidence>
<dbReference type="PANTHER" id="PTHR47955">
    <property type="entry name" value="CYTOCHROME P450 FAMILY 71 PROTEIN"/>
    <property type="match status" value="1"/>
</dbReference>
<dbReference type="GO" id="GO:0004497">
    <property type="term" value="F:monooxygenase activity"/>
    <property type="evidence" value="ECO:0007669"/>
    <property type="project" value="UniProtKB-KW"/>
</dbReference>
<keyword evidence="9" id="KW-1133">Transmembrane helix</keyword>
<dbReference type="FunFam" id="1.10.630.10:FF:000043">
    <property type="entry name" value="Cytochrome P450 99A2"/>
    <property type="match status" value="1"/>
</dbReference>
<organism evidence="10 11">
    <name type="scientific">Cinnamomum micranthum f. kanehirae</name>
    <dbReference type="NCBI Taxonomy" id="337451"/>
    <lineage>
        <taxon>Eukaryota</taxon>
        <taxon>Viridiplantae</taxon>
        <taxon>Streptophyta</taxon>
        <taxon>Embryophyta</taxon>
        <taxon>Tracheophyta</taxon>
        <taxon>Spermatophyta</taxon>
        <taxon>Magnoliopsida</taxon>
        <taxon>Magnoliidae</taxon>
        <taxon>Laurales</taxon>
        <taxon>Lauraceae</taxon>
        <taxon>Cinnamomum</taxon>
    </lineage>
</organism>
<dbReference type="EMBL" id="QPKB01000001">
    <property type="protein sequence ID" value="RWR72829.1"/>
    <property type="molecule type" value="Genomic_DNA"/>
</dbReference>
<evidence type="ECO:0000256" key="2">
    <source>
        <dbReference type="ARBA" id="ARBA00022617"/>
    </source>
</evidence>
<keyword evidence="9" id="KW-0472">Membrane</keyword>
<dbReference type="GO" id="GO:0005506">
    <property type="term" value="F:iron ion binding"/>
    <property type="evidence" value="ECO:0007669"/>
    <property type="project" value="InterPro"/>
</dbReference>
<keyword evidence="2 7" id="KW-0349">Heme</keyword>
<keyword evidence="9" id="KW-0812">Transmembrane</keyword>
<evidence type="ECO:0000256" key="7">
    <source>
        <dbReference type="PIRSR" id="PIRSR602401-1"/>
    </source>
</evidence>
<dbReference type="InterPro" id="IPR036396">
    <property type="entry name" value="Cyt_P450_sf"/>
</dbReference>
<evidence type="ECO:0000256" key="9">
    <source>
        <dbReference type="SAM" id="Phobius"/>
    </source>
</evidence>
<evidence type="ECO:0000256" key="8">
    <source>
        <dbReference type="RuleBase" id="RU000461"/>
    </source>
</evidence>
<evidence type="ECO:0000313" key="10">
    <source>
        <dbReference type="EMBL" id="RWR72829.1"/>
    </source>
</evidence>
<dbReference type="PRINTS" id="PR00463">
    <property type="entry name" value="EP450I"/>
</dbReference>
<dbReference type="PROSITE" id="PS00086">
    <property type="entry name" value="CYTOCHROME_P450"/>
    <property type="match status" value="1"/>
</dbReference>